<dbReference type="GO" id="GO:0050421">
    <property type="term" value="F:nitrite reductase (NO-forming) activity"/>
    <property type="evidence" value="ECO:0007669"/>
    <property type="project" value="UniProtKB-EC"/>
</dbReference>
<keyword evidence="7" id="KW-0560">Oxidoreductase</keyword>
<keyword evidence="8 10" id="KW-0186">Copper</keyword>
<dbReference type="GeneID" id="74947177"/>
<organism evidence="16 17">
    <name type="scientific">Nitrososphaera viennensis EN76</name>
    <dbReference type="NCBI Taxonomy" id="926571"/>
    <lineage>
        <taxon>Archaea</taxon>
        <taxon>Nitrososphaerota</taxon>
        <taxon>Nitrososphaeria</taxon>
        <taxon>Nitrososphaerales</taxon>
        <taxon>Nitrososphaeraceae</taxon>
        <taxon>Nitrososphaera</taxon>
    </lineage>
</organism>
<keyword evidence="12" id="KW-1133">Transmembrane helix</keyword>
<dbReference type="Gene3D" id="2.60.40.420">
    <property type="entry name" value="Cupredoxins - blue copper proteins"/>
    <property type="match status" value="3"/>
</dbReference>
<dbReference type="EMBL" id="CP007536">
    <property type="protein sequence ID" value="AIC16184.1"/>
    <property type="molecule type" value="Genomic_DNA"/>
</dbReference>
<evidence type="ECO:0000256" key="1">
    <source>
        <dbReference type="ARBA" id="ARBA00001960"/>
    </source>
</evidence>
<dbReference type="SUPFAM" id="SSF49503">
    <property type="entry name" value="Cupredoxins"/>
    <property type="match status" value="3"/>
</dbReference>
<dbReference type="AlphaFoldDB" id="A0A060HHW1"/>
<name>A0A060HHW1_9ARCH</name>
<dbReference type="PANTHER" id="PTHR36507">
    <property type="entry name" value="BLL1555 PROTEIN"/>
    <property type="match status" value="1"/>
</dbReference>
<feature type="domain" description="Plastocyanin-like" evidence="15">
    <location>
        <begin position="64"/>
        <end position="172"/>
    </location>
</feature>
<dbReference type="Pfam" id="PF07731">
    <property type="entry name" value="Cu-oxidase_2"/>
    <property type="match status" value="1"/>
</dbReference>
<feature type="binding site" description="type 1 copper site" evidence="10">
    <location>
        <position position="113"/>
    </location>
    <ligand>
        <name>Cu cation</name>
        <dbReference type="ChEBI" id="CHEBI:23378"/>
        <label>1</label>
    </ligand>
</feature>
<dbReference type="InterPro" id="IPR001287">
    <property type="entry name" value="NO2-reductase_Cu"/>
</dbReference>
<dbReference type="InterPro" id="IPR011707">
    <property type="entry name" value="Cu-oxidase-like_N"/>
</dbReference>
<feature type="compositionally biased region" description="Polar residues" evidence="11">
    <location>
        <begin position="360"/>
        <end position="369"/>
    </location>
</feature>
<reference evidence="16 17" key="1">
    <citation type="journal article" date="2014" name="Int. J. Syst. Evol. Microbiol.">
        <title>Nitrososphaera viennensis gen. nov., sp. nov., an aerobic and mesophilic, ammonia-oxidizing archaeon from soil and a member of the archaeal phylum Thaumarchaeota.</title>
        <authorList>
            <person name="Stieglmeier M."/>
            <person name="Klingl A."/>
            <person name="Alves R.J."/>
            <person name="Rittmann S.K."/>
            <person name="Melcher M."/>
            <person name="Leisch N."/>
            <person name="Schleper C."/>
        </authorList>
    </citation>
    <scope>NUCLEOTIDE SEQUENCE [LARGE SCALE GENOMIC DNA]</scope>
    <source>
        <strain evidence="16">EN76</strain>
    </source>
</reference>
<feature type="binding site" description="type 1 copper site" evidence="10">
    <location>
        <position position="148"/>
    </location>
    <ligand>
        <name>Cu cation</name>
        <dbReference type="ChEBI" id="CHEBI:23378"/>
        <label>1</label>
    </ligand>
</feature>
<evidence type="ECO:0000259" key="13">
    <source>
        <dbReference type="Pfam" id="PF00127"/>
    </source>
</evidence>
<evidence type="ECO:0000259" key="15">
    <source>
        <dbReference type="Pfam" id="PF07732"/>
    </source>
</evidence>
<evidence type="ECO:0000256" key="6">
    <source>
        <dbReference type="ARBA" id="ARBA00022737"/>
    </source>
</evidence>
<dbReference type="GO" id="GO:0005507">
    <property type="term" value="F:copper ion binding"/>
    <property type="evidence" value="ECO:0007669"/>
    <property type="project" value="InterPro"/>
</dbReference>
<proteinExistence type="predicted"/>
<feature type="binding site" description="type 1 copper site" evidence="10">
    <location>
        <position position="108"/>
    </location>
    <ligand>
        <name>Cu cation</name>
        <dbReference type="ChEBI" id="CHEBI:23378"/>
        <label>1</label>
    </ligand>
</feature>
<dbReference type="PRINTS" id="PR00695">
    <property type="entry name" value="CUNO2RDTASE"/>
</dbReference>
<keyword evidence="12" id="KW-0812">Transmembrane</keyword>
<evidence type="ECO:0000256" key="8">
    <source>
        <dbReference type="ARBA" id="ARBA00023008"/>
    </source>
</evidence>
<keyword evidence="5 10" id="KW-0479">Metal-binding</keyword>
<evidence type="ECO:0000256" key="2">
    <source>
        <dbReference type="ARBA" id="ARBA00011233"/>
    </source>
</evidence>
<comment type="catalytic activity">
    <reaction evidence="9">
        <text>nitric oxide + Fe(III)-[cytochrome c] + H2O = Fe(II)-[cytochrome c] + nitrite + 2 H(+)</text>
        <dbReference type="Rhea" id="RHEA:15233"/>
        <dbReference type="Rhea" id="RHEA-COMP:10350"/>
        <dbReference type="Rhea" id="RHEA-COMP:14399"/>
        <dbReference type="ChEBI" id="CHEBI:15377"/>
        <dbReference type="ChEBI" id="CHEBI:15378"/>
        <dbReference type="ChEBI" id="CHEBI:16301"/>
        <dbReference type="ChEBI" id="CHEBI:16480"/>
        <dbReference type="ChEBI" id="CHEBI:29033"/>
        <dbReference type="ChEBI" id="CHEBI:29034"/>
        <dbReference type="EC" id="1.7.2.1"/>
    </reaction>
</comment>
<dbReference type="GO" id="GO:0009055">
    <property type="term" value="F:electron transfer activity"/>
    <property type="evidence" value="ECO:0007669"/>
    <property type="project" value="InterPro"/>
</dbReference>
<evidence type="ECO:0000256" key="3">
    <source>
        <dbReference type="ARBA" id="ARBA00011882"/>
    </source>
</evidence>
<gene>
    <name evidence="16" type="ORF">NVIE_019250</name>
</gene>
<protein>
    <recommendedName>
        <fullName evidence="4">Copper-containing nitrite reductase</fullName>
        <ecNumber evidence="3">1.7.2.1</ecNumber>
    </recommendedName>
</protein>
<dbReference type="EC" id="1.7.2.1" evidence="3"/>
<comment type="cofactor">
    <cofactor evidence="10">
        <name>Cu(2+)</name>
        <dbReference type="ChEBI" id="CHEBI:29036"/>
    </cofactor>
</comment>
<evidence type="ECO:0000313" key="17">
    <source>
        <dbReference type="Proteomes" id="UP000027093"/>
    </source>
</evidence>
<dbReference type="InterPro" id="IPR052721">
    <property type="entry name" value="ET_Amicyanin"/>
</dbReference>
<feature type="binding site" description="type 1 copper site" evidence="10">
    <location>
        <position position="287"/>
    </location>
    <ligand>
        <name>Cu cation</name>
        <dbReference type="ChEBI" id="CHEBI:23378"/>
        <label>1</label>
    </ligand>
</feature>
<keyword evidence="17" id="KW-1185">Reference proteome</keyword>
<dbReference type="CDD" id="cd11024">
    <property type="entry name" value="CuRO_1_2DMCO_NIR_like"/>
    <property type="match status" value="1"/>
</dbReference>
<evidence type="ECO:0000313" key="16">
    <source>
        <dbReference type="EMBL" id="AIC16184.1"/>
    </source>
</evidence>
<evidence type="ECO:0000256" key="4">
    <source>
        <dbReference type="ARBA" id="ARBA00017290"/>
    </source>
</evidence>
<evidence type="ECO:0000256" key="12">
    <source>
        <dbReference type="SAM" id="Phobius"/>
    </source>
</evidence>
<dbReference type="HOGENOM" id="CLU_032707_0_0_2"/>
<dbReference type="InterPro" id="IPR000923">
    <property type="entry name" value="BlueCu_1"/>
</dbReference>
<sequence length="468" mass="51232">MVGISMAILAVAISASVALTGIGGYFVLQPSSSEIQQNSVQEGAGALQGGAQRTVEYTLIGENTTLEIASGIRVEAWTYNGTIPGPILRATEGDRVVLHFINRTPMPHTVHLHGDHDEKDDGVFQVVKPGETYTYDFIAGPPGALMYHCHVMPVTQHVRMGLYGALIVDPKEGLSPAREYVLVAGEYDTKDQMTNNPEYVFFNGYVDQYWDHPLEVRTNETVRVYYVNMGGSPAYGFHIHGTIFDAYLSGIWDNDPMKVQTWEVAAGNGAIFEARWPWEGRYLFHLHGLPEEKGTMAYFNVTDAPAGAVDGVDIARTKSISMIGWQEKLAKELQKQDPSGATSVQAPTISSPSKSHDTAHQTSDANDSTIKVDDGAPVQTNVVVMPKNVAVDQNKTFEPASITVNAGTTVTWKNDDSSFHLVASKTEGIFASDLISQKKTFEHTFAEPGSYDYYCSLHPWMTGTVMVK</sequence>
<feature type="region of interest" description="Disordered" evidence="11">
    <location>
        <begin position="331"/>
        <end position="373"/>
    </location>
</feature>
<dbReference type="PANTHER" id="PTHR36507:SF1">
    <property type="entry name" value="BLL1555 PROTEIN"/>
    <property type="match status" value="1"/>
</dbReference>
<evidence type="ECO:0000256" key="7">
    <source>
        <dbReference type="ARBA" id="ARBA00023002"/>
    </source>
</evidence>
<feature type="transmembrane region" description="Helical" evidence="12">
    <location>
        <begin position="7"/>
        <end position="28"/>
    </location>
</feature>
<dbReference type="Proteomes" id="UP000027093">
    <property type="component" value="Chromosome"/>
</dbReference>
<comment type="subunit">
    <text evidence="2">Homotrimer.</text>
</comment>
<evidence type="ECO:0000256" key="10">
    <source>
        <dbReference type="PIRSR" id="PIRSR601287-1"/>
    </source>
</evidence>
<dbReference type="Pfam" id="PF00127">
    <property type="entry name" value="Copper-bind"/>
    <property type="match status" value="1"/>
</dbReference>
<keyword evidence="6" id="KW-0677">Repeat</keyword>
<feature type="domain" description="Plastocyanin-like" evidence="14">
    <location>
        <begin position="192"/>
        <end position="302"/>
    </location>
</feature>
<dbReference type="STRING" id="926571.NVIE_019250"/>
<feature type="domain" description="Blue (type 1) copper" evidence="13">
    <location>
        <begin position="395"/>
        <end position="468"/>
    </location>
</feature>
<evidence type="ECO:0000256" key="9">
    <source>
        <dbReference type="ARBA" id="ARBA00049340"/>
    </source>
</evidence>
<feature type="compositionally biased region" description="Polar residues" evidence="11">
    <location>
        <begin position="336"/>
        <end position="353"/>
    </location>
</feature>
<evidence type="ECO:0000256" key="5">
    <source>
        <dbReference type="ARBA" id="ARBA00022723"/>
    </source>
</evidence>
<dbReference type="RefSeq" id="WP_227717318.1">
    <property type="nucleotide sequence ID" value="NZ_CP007536.1"/>
</dbReference>
<keyword evidence="12" id="KW-0472">Membrane</keyword>
<dbReference type="KEGG" id="nvn:NVIE_019250"/>
<evidence type="ECO:0000259" key="14">
    <source>
        <dbReference type="Pfam" id="PF07731"/>
    </source>
</evidence>
<feature type="binding site" description="type 1 copper site" evidence="10">
    <location>
        <position position="149"/>
    </location>
    <ligand>
        <name>Cu cation</name>
        <dbReference type="ChEBI" id="CHEBI:23378"/>
        <label>1</label>
    </ligand>
</feature>
<comment type="cofactor">
    <cofactor evidence="1 10">
        <name>Cu(+)</name>
        <dbReference type="ChEBI" id="CHEBI:49552"/>
    </cofactor>
</comment>
<dbReference type="InterPro" id="IPR008972">
    <property type="entry name" value="Cupredoxin"/>
</dbReference>
<evidence type="ECO:0000256" key="11">
    <source>
        <dbReference type="SAM" id="MobiDB-lite"/>
    </source>
</evidence>
<accession>A0A060HHW1</accession>
<dbReference type="Pfam" id="PF07732">
    <property type="entry name" value="Cu-oxidase_3"/>
    <property type="match status" value="1"/>
</dbReference>
<dbReference type="InterPro" id="IPR011706">
    <property type="entry name" value="Cu-oxidase_C"/>
</dbReference>
<feature type="binding site" description="type 1 copper site" evidence="10">
    <location>
        <position position="157"/>
    </location>
    <ligand>
        <name>Cu cation</name>
        <dbReference type="ChEBI" id="CHEBI:23378"/>
        <label>1</label>
    </ligand>
</feature>